<keyword evidence="2" id="KW-1185">Reference proteome</keyword>
<accession>A0ABM7GPT3</accession>
<dbReference type="Proteomes" id="UP000289555">
    <property type="component" value="Chromosome"/>
</dbReference>
<name>A0ABM7GPT3_9GAMM</name>
<gene>
    <name evidence="1" type="ORF">HORIV_50580</name>
</gene>
<dbReference type="EMBL" id="AP019416">
    <property type="protein sequence ID" value="BBI52637.1"/>
    <property type="molecule type" value="Genomic_DNA"/>
</dbReference>
<proteinExistence type="predicted"/>
<dbReference type="SUPFAM" id="SSF56601">
    <property type="entry name" value="beta-lactamase/transpeptidase-like"/>
    <property type="match status" value="1"/>
</dbReference>
<dbReference type="InterPro" id="IPR012338">
    <property type="entry name" value="Beta-lactam/transpept-like"/>
</dbReference>
<evidence type="ECO:0000313" key="1">
    <source>
        <dbReference type="EMBL" id="BBI52637.1"/>
    </source>
</evidence>
<protein>
    <submittedName>
        <fullName evidence="1">Uncharacterized protein</fullName>
    </submittedName>
</protein>
<dbReference type="Gene3D" id="3.40.710.10">
    <property type="entry name" value="DD-peptidase/beta-lactamase superfamily"/>
    <property type="match status" value="1"/>
</dbReference>
<sequence length="92" mass="10345">MRWTVCHFRELLPTKQVSRGLGAPAPLIYALDDAINEVMFTPLDGTEPMSWQASLNENYTDGVLILHQGQVVYEYYDGCLDEAGKHRGHVGH</sequence>
<reference evidence="2" key="1">
    <citation type="journal article" date="2019" name="Microbiol. Resour. Announc.">
        <title>Complete Genome Sequence of Halomonas olivaria, a Moderately Halophilic Bacterium Isolated from Olive Processing Effluents, Obtained by Nanopore Sequencing.</title>
        <authorList>
            <person name="Nagata S."/>
            <person name="Ii K.M."/>
            <person name="Tsukimi T."/>
            <person name="Miura M.C."/>
            <person name="Galipon J."/>
            <person name="Arakawa K."/>
        </authorList>
    </citation>
    <scope>NUCLEOTIDE SEQUENCE [LARGE SCALE GENOMIC DNA]</scope>
    <source>
        <strain evidence="2">TYRC17</strain>
    </source>
</reference>
<organism evidence="1 2">
    <name type="scientific">Vreelandella olivaria</name>
    <dbReference type="NCBI Taxonomy" id="390919"/>
    <lineage>
        <taxon>Bacteria</taxon>
        <taxon>Pseudomonadati</taxon>
        <taxon>Pseudomonadota</taxon>
        <taxon>Gammaproteobacteria</taxon>
        <taxon>Oceanospirillales</taxon>
        <taxon>Halomonadaceae</taxon>
        <taxon>Vreelandella</taxon>
    </lineage>
</organism>
<evidence type="ECO:0000313" key="2">
    <source>
        <dbReference type="Proteomes" id="UP000289555"/>
    </source>
</evidence>